<accession>A0A2J0Q7K5</accession>
<dbReference type="InterPro" id="IPR029063">
    <property type="entry name" value="SAM-dependent_MTases_sf"/>
</dbReference>
<protein>
    <recommendedName>
        <fullName evidence="3">Methyltransferase type 12</fullName>
    </recommendedName>
</protein>
<comment type="caution">
    <text evidence="1">The sequence shown here is derived from an EMBL/GenBank/DDBJ whole genome shotgun (WGS) entry which is preliminary data.</text>
</comment>
<dbReference type="AlphaFoldDB" id="A0A2J0Q7K5"/>
<dbReference type="Pfam" id="PF13489">
    <property type="entry name" value="Methyltransf_23"/>
    <property type="match status" value="1"/>
</dbReference>
<dbReference type="Proteomes" id="UP000228496">
    <property type="component" value="Unassembled WGS sequence"/>
</dbReference>
<dbReference type="CDD" id="cd02440">
    <property type="entry name" value="AdoMet_MTases"/>
    <property type="match status" value="1"/>
</dbReference>
<name>A0A2J0Q7K5_9BACT</name>
<sequence length="331" mass="38652">MRNILKNYKIFNLDPIKLRSKNFYKKTVDYDTHVFNKFKKAILTPSQFKCFLCGNTKGDKFLIYKKTYELLECKKCGAVCPSIDFSKIDMAELNDDEKANDNIKKQVYATYDYRKKNYATERLNYLLEKTGLSKTDAKVLDVGCGPGYFISHLKDKKIINKGLEVSDFLVGMCKEMGLNADSNDLSEEPENYYNAITLFDVIEHLENPVSFFKTLNAKLDKRGYVLAYTPNIHSVAFMLMGERQNLLRPFLHLCFYDNRSLDYLAKKTGFEVASIDYYGLDLMDYLFMKQYDDKFNYPAKMKEFIPVMQAIIDNQKLSNHMRIVFKKIKEV</sequence>
<dbReference type="PANTHER" id="PTHR43861">
    <property type="entry name" value="TRANS-ACONITATE 2-METHYLTRANSFERASE-RELATED"/>
    <property type="match status" value="1"/>
</dbReference>
<dbReference type="SUPFAM" id="SSF53335">
    <property type="entry name" value="S-adenosyl-L-methionine-dependent methyltransferases"/>
    <property type="match status" value="1"/>
</dbReference>
<dbReference type="EMBL" id="PCXQ01000004">
    <property type="protein sequence ID" value="PJE51061.1"/>
    <property type="molecule type" value="Genomic_DNA"/>
</dbReference>
<organism evidence="1 2">
    <name type="scientific">Candidatus Yanofskybacteria bacterium CG10_big_fil_rev_8_21_14_0_10_36_16</name>
    <dbReference type="NCBI Taxonomy" id="1975096"/>
    <lineage>
        <taxon>Bacteria</taxon>
        <taxon>Candidatus Yanofskyibacteriota</taxon>
    </lineage>
</organism>
<gene>
    <name evidence="1" type="ORF">COV29_02190</name>
</gene>
<evidence type="ECO:0000313" key="1">
    <source>
        <dbReference type="EMBL" id="PJE51061.1"/>
    </source>
</evidence>
<evidence type="ECO:0008006" key="3">
    <source>
        <dbReference type="Google" id="ProtNLM"/>
    </source>
</evidence>
<evidence type="ECO:0000313" key="2">
    <source>
        <dbReference type="Proteomes" id="UP000228496"/>
    </source>
</evidence>
<dbReference type="Gene3D" id="3.40.50.150">
    <property type="entry name" value="Vaccinia Virus protein VP39"/>
    <property type="match status" value="1"/>
</dbReference>
<dbReference type="PANTHER" id="PTHR43861:SF6">
    <property type="entry name" value="METHYLTRANSFERASE TYPE 11"/>
    <property type="match status" value="1"/>
</dbReference>
<proteinExistence type="predicted"/>
<reference evidence="1 2" key="1">
    <citation type="submission" date="2017-09" db="EMBL/GenBank/DDBJ databases">
        <title>Depth-based differentiation of microbial function through sediment-hosted aquifers and enrichment of novel symbionts in the deep terrestrial subsurface.</title>
        <authorList>
            <person name="Probst A.J."/>
            <person name="Ladd B."/>
            <person name="Jarett J.K."/>
            <person name="Geller-Mcgrath D.E."/>
            <person name="Sieber C.M."/>
            <person name="Emerson J.B."/>
            <person name="Anantharaman K."/>
            <person name="Thomas B.C."/>
            <person name="Malmstrom R."/>
            <person name="Stieglmeier M."/>
            <person name="Klingl A."/>
            <person name="Woyke T."/>
            <person name="Ryan C.M."/>
            <person name="Banfield J.F."/>
        </authorList>
    </citation>
    <scope>NUCLEOTIDE SEQUENCE [LARGE SCALE GENOMIC DNA]</scope>
    <source>
        <strain evidence="1">CG10_big_fil_rev_8_21_14_0_10_36_16</strain>
    </source>
</reference>